<dbReference type="Pfam" id="PF14537">
    <property type="entry name" value="Cytochrom_c3_2"/>
    <property type="match status" value="1"/>
</dbReference>
<comment type="subcellular location">
    <subcellularLocation>
        <location evidence="2">Periplasm</location>
    </subcellularLocation>
</comment>
<evidence type="ECO:0000256" key="4">
    <source>
        <dbReference type="ARBA" id="ARBA00022617"/>
    </source>
</evidence>
<proteinExistence type="predicted"/>
<reference evidence="11 12" key="1">
    <citation type="submission" date="2023-10" db="EMBL/GenBank/DDBJ databases">
        <title>Complete genome sequence of Shewanella sp. DAU334.</title>
        <authorList>
            <person name="Lee Y.-S."/>
            <person name="Jeong H.-R."/>
            <person name="Hwang E.-J."/>
            <person name="Choi Y.-L."/>
            <person name="Kim G.-D."/>
        </authorList>
    </citation>
    <scope>NUCLEOTIDE SEQUENCE [LARGE SCALE GENOMIC DNA]</scope>
    <source>
        <strain evidence="11 12">DAU334</strain>
    </source>
</reference>
<gene>
    <name evidence="11" type="ORF">RGE70_05985</name>
</gene>
<keyword evidence="7" id="KW-0249">Electron transport</keyword>
<evidence type="ECO:0000256" key="7">
    <source>
        <dbReference type="ARBA" id="ARBA00022982"/>
    </source>
</evidence>
<evidence type="ECO:0000256" key="9">
    <source>
        <dbReference type="SAM" id="SignalP"/>
    </source>
</evidence>
<organism evidence="11 12">
    <name type="scientific">Shewanella youngdeokensis</name>
    <dbReference type="NCBI Taxonomy" id="2999068"/>
    <lineage>
        <taxon>Bacteria</taxon>
        <taxon>Pseudomonadati</taxon>
        <taxon>Pseudomonadota</taxon>
        <taxon>Gammaproteobacteria</taxon>
        <taxon>Alteromonadales</taxon>
        <taxon>Shewanellaceae</taxon>
        <taxon>Shewanella</taxon>
    </lineage>
</organism>
<accession>A0ABZ0K1C3</accession>
<keyword evidence="8" id="KW-0408">Iron</keyword>
<protein>
    <submittedName>
        <fullName evidence="11">Cytochrome c3 family protein</fullName>
    </submittedName>
</protein>
<dbReference type="InterPro" id="IPR012286">
    <property type="entry name" value="Tetrahaem_cytochrome"/>
</dbReference>
<evidence type="ECO:0000259" key="10">
    <source>
        <dbReference type="Pfam" id="PF14537"/>
    </source>
</evidence>
<keyword evidence="5" id="KW-0479">Metal-binding</keyword>
<keyword evidence="12" id="KW-1185">Reference proteome</keyword>
<dbReference type="EMBL" id="CP136522">
    <property type="protein sequence ID" value="WOT06345.1"/>
    <property type="molecule type" value="Genomic_DNA"/>
</dbReference>
<comment type="cofactor">
    <cofactor evidence="1">
        <name>heme c</name>
        <dbReference type="ChEBI" id="CHEBI:61717"/>
    </cofactor>
</comment>
<keyword evidence="4" id="KW-0349">Heme</keyword>
<keyword evidence="3" id="KW-0813">Transport</keyword>
<sequence>MQLFSKTKASLFLTLILSLSSNVALAEDAEIDQMHEGFDTAEQCISCHGSYEENAENTSDLGNWNPHDSIHGGYVDCTNCHQQNKVVRNYCSYCHDYKPAMKD</sequence>
<evidence type="ECO:0000256" key="1">
    <source>
        <dbReference type="ARBA" id="ARBA00001926"/>
    </source>
</evidence>
<name>A0ABZ0K1C3_9GAMM</name>
<keyword evidence="6" id="KW-0574">Periplasm</keyword>
<dbReference type="InterPro" id="IPR036280">
    <property type="entry name" value="Multihaem_cyt_sf"/>
</dbReference>
<evidence type="ECO:0000313" key="12">
    <source>
        <dbReference type="Proteomes" id="UP001529491"/>
    </source>
</evidence>
<dbReference type="Proteomes" id="UP001529491">
    <property type="component" value="Chromosome"/>
</dbReference>
<dbReference type="RefSeq" id="WP_310470619.1">
    <property type="nucleotide sequence ID" value="NZ_CP136522.1"/>
</dbReference>
<evidence type="ECO:0000256" key="3">
    <source>
        <dbReference type="ARBA" id="ARBA00022448"/>
    </source>
</evidence>
<dbReference type="SUPFAM" id="SSF48695">
    <property type="entry name" value="Multiheme cytochromes"/>
    <property type="match status" value="1"/>
</dbReference>
<feature type="signal peptide" evidence="9">
    <location>
        <begin position="1"/>
        <end position="26"/>
    </location>
</feature>
<evidence type="ECO:0000313" key="11">
    <source>
        <dbReference type="EMBL" id="WOT06345.1"/>
    </source>
</evidence>
<feature type="chain" id="PRO_5046212784" evidence="9">
    <location>
        <begin position="27"/>
        <end position="103"/>
    </location>
</feature>
<dbReference type="Gene3D" id="1.10.1130.10">
    <property type="entry name" value="Flavocytochrome C3, Chain A"/>
    <property type="match status" value="1"/>
</dbReference>
<feature type="domain" description="Tetrahaem cytochrome" evidence="10">
    <location>
        <begin position="39"/>
        <end position="96"/>
    </location>
</feature>
<evidence type="ECO:0000256" key="5">
    <source>
        <dbReference type="ARBA" id="ARBA00022723"/>
    </source>
</evidence>
<evidence type="ECO:0000256" key="6">
    <source>
        <dbReference type="ARBA" id="ARBA00022764"/>
    </source>
</evidence>
<keyword evidence="9" id="KW-0732">Signal</keyword>
<evidence type="ECO:0000256" key="2">
    <source>
        <dbReference type="ARBA" id="ARBA00004418"/>
    </source>
</evidence>
<evidence type="ECO:0000256" key="8">
    <source>
        <dbReference type="ARBA" id="ARBA00023004"/>
    </source>
</evidence>